<dbReference type="Proteomes" id="UP000315947">
    <property type="component" value="Chromosome"/>
</dbReference>
<evidence type="ECO:0000313" key="6">
    <source>
        <dbReference type="Proteomes" id="UP000315947"/>
    </source>
</evidence>
<dbReference type="GO" id="GO:0016787">
    <property type="term" value="F:hydrolase activity"/>
    <property type="evidence" value="ECO:0007669"/>
    <property type="project" value="UniProtKB-KW"/>
</dbReference>
<dbReference type="InterPro" id="IPR029132">
    <property type="entry name" value="CBAH/NAAA_C"/>
</dbReference>
<keyword evidence="6" id="KW-1185">Reference proteome</keyword>
<reference evidence="5 6" key="1">
    <citation type="submission" date="2019-07" db="EMBL/GenBank/DDBJ databases">
        <title>Shewanella sp. YLB-06 whole genomic sequence.</title>
        <authorList>
            <person name="Yu L."/>
        </authorList>
    </citation>
    <scope>NUCLEOTIDE SEQUENCE [LARGE SCALE GENOMIC DNA]</scope>
    <source>
        <strain evidence="5 6">YLB-06</strain>
    </source>
</reference>
<evidence type="ECO:0000259" key="4">
    <source>
        <dbReference type="Pfam" id="PF02275"/>
    </source>
</evidence>
<gene>
    <name evidence="5" type="ORF">FM037_08880</name>
</gene>
<keyword evidence="3" id="KW-0812">Transmembrane</keyword>
<keyword evidence="2 5" id="KW-0378">Hydrolase</keyword>
<sequence>MNRGVLMRYLNSLSQPHLTAWMSIGIIVCLLVTISFSFACTKLVWDTDDFGVIISRTEDFGFPTEPSLEVRAKGQTYKDPNSNNPVIWTSKYSSIISTLAHFTAVEGINEAGLSMSALSLDEETNTRPIEGQQDLMNTLLVPYVVDNFKTVNEVVNNIGKINIYKHLLNGSIVGGHYMVQDKSGDSAVIEILDGKFKIYHGPENNVLTNSPAYNFQLKNWEKLKPKSTRDIIGSFPLPGNAESSQRFVRGKYMLEALPTPTSYINAILTLESALPSSAINIPYKHKKGKMIKTASQYSITYGLNQKIIYFQYRYQNSFTLFSTDFNKLNDGNNYTLDATRADLAGDVTGEYKEGLGVMQLYLVKHS</sequence>
<evidence type="ECO:0000256" key="1">
    <source>
        <dbReference type="ARBA" id="ARBA00006625"/>
    </source>
</evidence>
<keyword evidence="3" id="KW-0472">Membrane</keyword>
<keyword evidence="3" id="KW-1133">Transmembrane helix</keyword>
<proteinExistence type="inferred from homology"/>
<dbReference type="EMBL" id="CP041614">
    <property type="protein sequence ID" value="QDO83320.1"/>
    <property type="molecule type" value="Genomic_DNA"/>
</dbReference>
<dbReference type="InterPro" id="IPR052193">
    <property type="entry name" value="Peptidase_C59"/>
</dbReference>
<feature type="transmembrane region" description="Helical" evidence="3">
    <location>
        <begin position="20"/>
        <end position="40"/>
    </location>
</feature>
<protein>
    <submittedName>
        <fullName evidence="5">Linear amide C-N hydrolase</fullName>
    </submittedName>
</protein>
<evidence type="ECO:0000256" key="2">
    <source>
        <dbReference type="ARBA" id="ARBA00022801"/>
    </source>
</evidence>
<organism evidence="5 6">
    <name type="scientific">Shewanella psychropiezotolerans</name>
    <dbReference type="NCBI Taxonomy" id="2593655"/>
    <lineage>
        <taxon>Bacteria</taxon>
        <taxon>Pseudomonadati</taxon>
        <taxon>Pseudomonadota</taxon>
        <taxon>Gammaproteobacteria</taxon>
        <taxon>Alteromonadales</taxon>
        <taxon>Shewanellaceae</taxon>
        <taxon>Shewanella</taxon>
    </lineage>
</organism>
<dbReference type="SUPFAM" id="SSF56235">
    <property type="entry name" value="N-terminal nucleophile aminohydrolases (Ntn hydrolases)"/>
    <property type="match status" value="1"/>
</dbReference>
<evidence type="ECO:0000256" key="3">
    <source>
        <dbReference type="SAM" id="Phobius"/>
    </source>
</evidence>
<comment type="similarity">
    <text evidence="1">Belongs to the peptidase C59 family.</text>
</comment>
<evidence type="ECO:0000313" key="5">
    <source>
        <dbReference type="EMBL" id="QDO83320.1"/>
    </source>
</evidence>
<feature type="domain" description="Choloylglycine hydrolase/NAAA C-terminal" evidence="4">
    <location>
        <begin position="40"/>
        <end position="325"/>
    </location>
</feature>
<accession>A0ABX5WW46</accession>
<dbReference type="PANTHER" id="PTHR35527">
    <property type="entry name" value="CHOLOYLGLYCINE HYDROLASE"/>
    <property type="match status" value="1"/>
</dbReference>
<dbReference type="Gene3D" id="3.60.60.10">
    <property type="entry name" value="Penicillin V Acylase, Chain A"/>
    <property type="match status" value="1"/>
</dbReference>
<dbReference type="PANTHER" id="PTHR35527:SF2">
    <property type="entry name" value="HYDROLASE"/>
    <property type="match status" value="1"/>
</dbReference>
<name>A0ABX5WW46_9GAMM</name>
<dbReference type="InterPro" id="IPR029055">
    <property type="entry name" value="Ntn_hydrolases_N"/>
</dbReference>
<dbReference type="Pfam" id="PF02275">
    <property type="entry name" value="CBAH"/>
    <property type="match status" value="1"/>
</dbReference>